<dbReference type="Gene3D" id="3.30.420.10">
    <property type="entry name" value="Ribonuclease H-like superfamily/Ribonuclease H"/>
    <property type="match status" value="1"/>
</dbReference>
<keyword evidence="4" id="KW-0255">Endonuclease</keyword>
<dbReference type="InterPro" id="IPR041373">
    <property type="entry name" value="RT_RNaseH"/>
</dbReference>
<evidence type="ECO:0000256" key="4">
    <source>
        <dbReference type="ARBA" id="ARBA00022759"/>
    </source>
</evidence>
<evidence type="ECO:0000256" key="2">
    <source>
        <dbReference type="ARBA" id="ARBA00022695"/>
    </source>
</evidence>
<evidence type="ECO:0000256" key="3">
    <source>
        <dbReference type="ARBA" id="ARBA00022722"/>
    </source>
</evidence>
<sequence length="777" mass="88955">MAPNRQSGSSNDENPDIAAIIAQQLQTILPQIVTQVTNNVNNANANGGNGVNNGCSYKTFFACNPQDYDGKGGAVALTRWIEKIEYVIENSGCEKNQKVKYATSLFINKALTWWNTQVQAMGREATIGYTHRFHELAKLVPHLVVRIPLESGEILRVQGECTLGGTKTVMSTKAEEPELSDIPIVKEDHKIHLKLVFELLKKERLYAKFSKYEFRLQEMHFLGHAVNYNGIYVDLSKIEAVKNWKAPTTPSEIRSSLGLAGYYRCFIVNFSKIAKPLTLLTQKNKKCEWGAKQEEAFKTLKDNLCNASILSLRDGIEDFVVYCDTSNQGLELGVVVFALKTWRHYLYEIKSVINTNHKTLQHVFDQKELNMRQRRWIELFSDYECEICYHPGKVNVVADALSRKERVKPRCVRVMAMTIQSGVKRMILTAQSKAFKEENAPAESMEKLARLYIDEIIARHGVPVSIVSDRDGQFTSRFWRKGYEKNYLSVERYVADLDNVFPERSITKHILKEAIIFDVKCMCYLVRAYYSISPTWYYKDDPCWNADLKSTTTEDIISIESFVEVLVLNQYVLVRKILQPRKPPKHYRQPRKPSKHLFKPPTHLNLVELIYKKFSACGIRTRSMHSQNMHLPLDYNGGFTKINQINAIPEVLRSTKLAIENGQSQGRNEPYVMQFSNYIIPAQIKALHYEPETKICAGMLDAINEGLRCLRKVGDCLGTLLDTYTTLFFPLLAKLLPYLMPMWGKDRTSAEKRIAICIFVDVGEHYEDATFNFVGSM</sequence>
<dbReference type="InterPro" id="IPR012337">
    <property type="entry name" value="RNaseH-like_sf"/>
</dbReference>
<dbReference type="SUPFAM" id="SSF56672">
    <property type="entry name" value="DNA/RNA polymerases"/>
    <property type="match status" value="1"/>
</dbReference>
<dbReference type="InterPro" id="IPR011989">
    <property type="entry name" value="ARM-like"/>
</dbReference>
<dbReference type="GO" id="GO:0003964">
    <property type="term" value="F:RNA-directed DNA polymerase activity"/>
    <property type="evidence" value="ECO:0007669"/>
    <property type="project" value="UniProtKB-KW"/>
</dbReference>
<dbReference type="PANTHER" id="PTHR34072">
    <property type="entry name" value="ENZYMATIC POLYPROTEIN-RELATED"/>
    <property type="match status" value="1"/>
</dbReference>
<protein>
    <submittedName>
        <fullName evidence="8">Putative reverse transcriptase domain-containing protein</fullName>
    </submittedName>
</protein>
<dbReference type="GO" id="GO:0016787">
    <property type="term" value="F:hydrolase activity"/>
    <property type="evidence" value="ECO:0007669"/>
    <property type="project" value="UniProtKB-KW"/>
</dbReference>
<evidence type="ECO:0000259" key="7">
    <source>
        <dbReference type="Pfam" id="PF17917"/>
    </source>
</evidence>
<reference evidence="8" key="1">
    <citation type="journal article" date="2019" name="Sci. Rep.">
        <title>Draft genome of Tanacetum cinerariifolium, the natural source of mosquito coil.</title>
        <authorList>
            <person name="Yamashiro T."/>
            <person name="Shiraishi A."/>
            <person name="Satake H."/>
            <person name="Nakayama K."/>
        </authorList>
    </citation>
    <scope>NUCLEOTIDE SEQUENCE</scope>
</reference>
<dbReference type="InterPro" id="IPR043128">
    <property type="entry name" value="Rev_trsase/Diguanyl_cyclase"/>
</dbReference>
<gene>
    <name evidence="8" type="ORF">Tci_020734</name>
</gene>
<proteinExistence type="predicted"/>
<dbReference type="PANTHER" id="PTHR34072:SF52">
    <property type="entry name" value="RIBONUCLEASE H"/>
    <property type="match status" value="1"/>
</dbReference>
<keyword evidence="6 8" id="KW-0695">RNA-directed DNA polymerase</keyword>
<comment type="caution">
    <text evidence="8">The sequence shown here is derived from an EMBL/GenBank/DDBJ whole genome shotgun (WGS) entry which is preliminary data.</text>
</comment>
<dbReference type="SUPFAM" id="SSF53098">
    <property type="entry name" value="Ribonuclease H-like"/>
    <property type="match status" value="1"/>
</dbReference>
<dbReference type="GO" id="GO:0004519">
    <property type="term" value="F:endonuclease activity"/>
    <property type="evidence" value="ECO:0007669"/>
    <property type="project" value="UniProtKB-KW"/>
</dbReference>
<dbReference type="Gene3D" id="1.25.10.10">
    <property type="entry name" value="Leucine-rich Repeat Variant"/>
    <property type="match status" value="1"/>
</dbReference>
<feature type="domain" description="Reverse transcriptase RNase H-like" evidence="7">
    <location>
        <begin position="331"/>
        <end position="383"/>
    </location>
</feature>
<organism evidence="8">
    <name type="scientific">Tanacetum cinerariifolium</name>
    <name type="common">Dalmatian daisy</name>
    <name type="synonym">Chrysanthemum cinerariifolium</name>
    <dbReference type="NCBI Taxonomy" id="118510"/>
    <lineage>
        <taxon>Eukaryota</taxon>
        <taxon>Viridiplantae</taxon>
        <taxon>Streptophyta</taxon>
        <taxon>Embryophyta</taxon>
        <taxon>Tracheophyta</taxon>
        <taxon>Spermatophyta</taxon>
        <taxon>Magnoliopsida</taxon>
        <taxon>eudicotyledons</taxon>
        <taxon>Gunneridae</taxon>
        <taxon>Pentapetalae</taxon>
        <taxon>asterids</taxon>
        <taxon>campanulids</taxon>
        <taxon>Asterales</taxon>
        <taxon>Asteraceae</taxon>
        <taxon>Asteroideae</taxon>
        <taxon>Anthemideae</taxon>
        <taxon>Anthemidinae</taxon>
        <taxon>Tanacetum</taxon>
    </lineage>
</organism>
<dbReference type="InterPro" id="IPR043502">
    <property type="entry name" value="DNA/RNA_pol_sf"/>
</dbReference>
<evidence type="ECO:0000313" key="8">
    <source>
        <dbReference type="EMBL" id="GEU48756.1"/>
    </source>
</evidence>
<dbReference type="Pfam" id="PF17917">
    <property type="entry name" value="RT_RNaseH"/>
    <property type="match status" value="1"/>
</dbReference>
<dbReference type="Gene3D" id="3.30.70.270">
    <property type="match status" value="2"/>
</dbReference>
<name>A0A6L2KHA6_TANCI</name>
<keyword evidence="2" id="KW-0548">Nucleotidyltransferase</keyword>
<accession>A0A6L2KHA6</accession>
<keyword evidence="5" id="KW-0378">Hydrolase</keyword>
<dbReference type="CDD" id="cd09274">
    <property type="entry name" value="RNase_HI_RT_Ty3"/>
    <property type="match status" value="1"/>
</dbReference>
<evidence type="ECO:0000256" key="5">
    <source>
        <dbReference type="ARBA" id="ARBA00022801"/>
    </source>
</evidence>
<keyword evidence="1" id="KW-0808">Transferase</keyword>
<evidence type="ECO:0000256" key="6">
    <source>
        <dbReference type="ARBA" id="ARBA00022918"/>
    </source>
</evidence>
<dbReference type="InterPro" id="IPR036397">
    <property type="entry name" value="RNaseH_sf"/>
</dbReference>
<evidence type="ECO:0000256" key="1">
    <source>
        <dbReference type="ARBA" id="ARBA00022679"/>
    </source>
</evidence>
<dbReference type="AlphaFoldDB" id="A0A6L2KHA6"/>
<dbReference type="FunFam" id="3.30.70.270:FF:000020">
    <property type="entry name" value="Transposon Tf2-6 polyprotein-like Protein"/>
    <property type="match status" value="1"/>
</dbReference>
<dbReference type="EMBL" id="BKCJ010002467">
    <property type="protein sequence ID" value="GEU48756.1"/>
    <property type="molecule type" value="Genomic_DNA"/>
</dbReference>
<keyword evidence="3" id="KW-0540">Nuclease</keyword>
<dbReference type="GO" id="GO:0003676">
    <property type="term" value="F:nucleic acid binding"/>
    <property type="evidence" value="ECO:0007669"/>
    <property type="project" value="InterPro"/>
</dbReference>